<dbReference type="GO" id="GO:0005829">
    <property type="term" value="C:cytosol"/>
    <property type="evidence" value="ECO:0007669"/>
    <property type="project" value="GOC"/>
</dbReference>
<feature type="transmembrane region" description="Helical" evidence="6">
    <location>
        <begin position="6"/>
        <end position="25"/>
    </location>
</feature>
<feature type="transmembrane region" description="Helical" evidence="6">
    <location>
        <begin position="68"/>
        <end position="87"/>
    </location>
</feature>
<dbReference type="PANTHER" id="PTHR14856">
    <property type="entry name" value="PQ-LOOP REPEAT-CONTAINING PROTEIN 1-LIKE PROTEIN"/>
    <property type="match status" value="1"/>
</dbReference>
<dbReference type="GO" id="GO:0005802">
    <property type="term" value="C:trans-Golgi network"/>
    <property type="evidence" value="ECO:0007669"/>
    <property type="project" value="TreeGrafter"/>
</dbReference>
<evidence type="ECO:0000313" key="7">
    <source>
        <dbReference type="EMBL" id="KFH44256.1"/>
    </source>
</evidence>
<evidence type="ECO:0000256" key="4">
    <source>
        <dbReference type="ARBA" id="ARBA00023136"/>
    </source>
</evidence>
<evidence type="ECO:0000256" key="5">
    <source>
        <dbReference type="SAM" id="MobiDB-lite"/>
    </source>
</evidence>
<evidence type="ECO:0000256" key="2">
    <source>
        <dbReference type="ARBA" id="ARBA00022692"/>
    </source>
</evidence>
<feature type="region of interest" description="Disordered" evidence="5">
    <location>
        <begin position="277"/>
        <end position="334"/>
    </location>
</feature>
<evidence type="ECO:0000313" key="8">
    <source>
        <dbReference type="Proteomes" id="UP000029964"/>
    </source>
</evidence>
<dbReference type="FunFam" id="1.20.1280.290:FF:000005">
    <property type="entry name" value="PQ-loop repeat-containing protein 1"/>
    <property type="match status" value="1"/>
</dbReference>
<keyword evidence="4 6" id="KW-0472">Membrane</keyword>
<keyword evidence="3 6" id="KW-1133">Transmembrane helix</keyword>
<dbReference type="HOGENOM" id="CLU_049047_3_0_1"/>
<dbReference type="Pfam" id="PF04193">
    <property type="entry name" value="PQ-loop"/>
    <property type="match status" value="1"/>
</dbReference>
<dbReference type="GO" id="GO:0045332">
    <property type="term" value="P:phospholipid translocation"/>
    <property type="evidence" value="ECO:0007669"/>
    <property type="project" value="TreeGrafter"/>
</dbReference>
<dbReference type="Gene3D" id="1.20.1280.290">
    <property type="match status" value="2"/>
</dbReference>
<dbReference type="Proteomes" id="UP000029964">
    <property type="component" value="Unassembled WGS sequence"/>
</dbReference>
<dbReference type="InterPro" id="IPR006603">
    <property type="entry name" value="PQ-loop_rpt"/>
</dbReference>
<evidence type="ECO:0000256" key="1">
    <source>
        <dbReference type="ARBA" id="ARBA00004141"/>
    </source>
</evidence>
<dbReference type="GO" id="GO:0016020">
    <property type="term" value="C:membrane"/>
    <property type="evidence" value="ECO:0007669"/>
    <property type="project" value="UniProtKB-SubCell"/>
</dbReference>
<feature type="compositionally biased region" description="Basic and acidic residues" evidence="5">
    <location>
        <begin position="279"/>
        <end position="292"/>
    </location>
</feature>
<gene>
    <name evidence="7" type="ORF">ACRE_049620</name>
</gene>
<organism evidence="7 8">
    <name type="scientific">Hapsidospora chrysogenum (strain ATCC 11550 / CBS 779.69 / DSM 880 / IAM 14645 / JCM 23072 / IMI 49137)</name>
    <name type="common">Acremonium chrysogenum</name>
    <dbReference type="NCBI Taxonomy" id="857340"/>
    <lineage>
        <taxon>Eukaryota</taxon>
        <taxon>Fungi</taxon>
        <taxon>Dikarya</taxon>
        <taxon>Ascomycota</taxon>
        <taxon>Pezizomycotina</taxon>
        <taxon>Sordariomycetes</taxon>
        <taxon>Hypocreomycetidae</taxon>
        <taxon>Hypocreales</taxon>
        <taxon>Bionectriaceae</taxon>
        <taxon>Hapsidospora</taxon>
    </lineage>
</organism>
<comment type="caution">
    <text evidence="7">The sequence shown here is derived from an EMBL/GenBank/DDBJ whole genome shotgun (WGS) entry which is preliminary data.</text>
</comment>
<evidence type="ECO:0000256" key="3">
    <source>
        <dbReference type="ARBA" id="ARBA00022989"/>
    </source>
</evidence>
<dbReference type="PANTHER" id="PTHR14856:SF9">
    <property type="entry name" value="PQ-LOOP REPEAT-CONTAINING PROTEIN 1"/>
    <property type="match status" value="1"/>
</dbReference>
<sequence>MGWFTDLTGFVAPFFIVMSPILSYSDQAISMHRSKSSAGFSLDIPLIMLVASFLRIFYWPGARFDASLLAQAVLMVVMQMALLKIALDHRPAPSSKGGETGLPFAGGVQDGLFQGQRPYNFWQWRSPKPFWQFLLYFVIGLAACELVLGLLPPVYALYSSLIGVMGLSIEATLPIPQILANAQVRSCKGLRLSVLASWLIGDTLKMFWFFTTETEIPLVFKVCGMFQASCDCFLGVQYFMYGDGTTGGMLGGSLSSTLGSSFGAHWDKLGNMGSSFGMEKGEPAAKQEEQHQMQDVSFQRGSPYGKPAGMRDHSRSLTPTRRPAPFHAQSTEAD</sequence>
<dbReference type="GO" id="GO:0005768">
    <property type="term" value="C:endosome"/>
    <property type="evidence" value="ECO:0007669"/>
    <property type="project" value="TreeGrafter"/>
</dbReference>
<dbReference type="InterPro" id="IPR052241">
    <property type="entry name" value="SLC66/Scramblase_ANY1"/>
</dbReference>
<comment type="subcellular location">
    <subcellularLocation>
        <location evidence="1">Membrane</location>
        <topology evidence="1">Multi-pass membrane protein</topology>
    </subcellularLocation>
</comment>
<name>A0A086T4H4_HAPC1</name>
<dbReference type="AlphaFoldDB" id="A0A086T4H4"/>
<dbReference type="STRING" id="857340.A0A086T4H4"/>
<accession>A0A086T4H4</accession>
<evidence type="ECO:0000256" key="6">
    <source>
        <dbReference type="SAM" id="Phobius"/>
    </source>
</evidence>
<dbReference type="GO" id="GO:0042147">
    <property type="term" value="P:retrograde transport, endosome to Golgi"/>
    <property type="evidence" value="ECO:0007669"/>
    <property type="project" value="TreeGrafter"/>
</dbReference>
<keyword evidence="2 6" id="KW-0812">Transmembrane</keyword>
<dbReference type="OrthoDB" id="292213at2759"/>
<reference evidence="8" key="1">
    <citation type="journal article" date="2014" name="Genome Announc.">
        <title>Genome sequence and annotation of Acremonium chrysogenum, producer of the beta-lactam antibiotic cephalosporin C.</title>
        <authorList>
            <person name="Terfehr D."/>
            <person name="Dahlmann T.A."/>
            <person name="Specht T."/>
            <person name="Zadra I."/>
            <person name="Kuernsteiner H."/>
            <person name="Kueck U."/>
        </authorList>
    </citation>
    <scope>NUCLEOTIDE SEQUENCE [LARGE SCALE GENOMIC DNA]</scope>
    <source>
        <strain evidence="8">ATCC 11550 / CBS 779.69 / DSM 880 / IAM 14645 / JCM 23072 / IMI 49137</strain>
    </source>
</reference>
<keyword evidence="8" id="KW-1185">Reference proteome</keyword>
<protein>
    <submittedName>
        <fullName evidence="7">Putative membrane protein-like protein</fullName>
    </submittedName>
</protein>
<proteinExistence type="predicted"/>
<feature type="transmembrane region" description="Helical" evidence="6">
    <location>
        <begin position="133"/>
        <end position="151"/>
    </location>
</feature>
<feature type="transmembrane region" description="Helical" evidence="6">
    <location>
        <begin position="37"/>
        <end position="56"/>
    </location>
</feature>
<dbReference type="EMBL" id="JPKY01000051">
    <property type="protein sequence ID" value="KFH44256.1"/>
    <property type="molecule type" value="Genomic_DNA"/>
</dbReference>